<evidence type="ECO:0000313" key="3">
    <source>
        <dbReference type="EMBL" id="SFI55269.1"/>
    </source>
</evidence>
<dbReference type="OrthoDB" id="9808397at2"/>
<protein>
    <submittedName>
        <fullName evidence="3">MoxR-like ATPase</fullName>
    </submittedName>
</protein>
<accession>A0A1I3J505</accession>
<proteinExistence type="predicted"/>
<name>A0A1I3J505_9SPIR</name>
<dbReference type="InterPro" id="IPR027417">
    <property type="entry name" value="P-loop_NTPase"/>
</dbReference>
<dbReference type="InterPro" id="IPR050764">
    <property type="entry name" value="CbbQ/NirQ/NorQ/GpvN"/>
</dbReference>
<evidence type="ECO:0000259" key="2">
    <source>
        <dbReference type="Pfam" id="PF17863"/>
    </source>
</evidence>
<dbReference type="PIRSF" id="PIRSF002849">
    <property type="entry name" value="AAA_ATPase_chaperone_MoxR_prd"/>
    <property type="match status" value="1"/>
</dbReference>
<dbReference type="InterPro" id="IPR041628">
    <property type="entry name" value="ChlI/MoxR_AAA_lid"/>
</dbReference>
<dbReference type="Gene3D" id="1.10.8.80">
    <property type="entry name" value="Magnesium chelatase subunit I, C-Terminal domain"/>
    <property type="match status" value="1"/>
</dbReference>
<dbReference type="RefSeq" id="WP_074930718.1">
    <property type="nucleotide sequence ID" value="NZ_FORI01000002.1"/>
</dbReference>
<keyword evidence="4" id="KW-1185">Reference proteome</keyword>
<dbReference type="GO" id="GO:0016887">
    <property type="term" value="F:ATP hydrolysis activity"/>
    <property type="evidence" value="ECO:0007669"/>
    <property type="project" value="InterPro"/>
</dbReference>
<dbReference type="Proteomes" id="UP000182737">
    <property type="component" value="Unassembled WGS sequence"/>
</dbReference>
<sequence>MSKIKEVSDKIKEEVCQVFKGNTDVVDMVLACLFAGGHVLLEDVPGTGKTVLAKSVAKASGLEFSRIQCTPDLMPSDVTGSSVWLPDSKSFEFRAGPVMASIVLVDELNRATPRTQSALLECMAEGQVSVDGVRHSLDKPFFVLATENPVESEGTFPLPEAQKDRFMMTLSMGYPSDVEEAQIITAQRSLVHPVENVKAVVSKKDILEAMEEAVEVHVDDAVLAYLIALAKASREDMRIAAGVSPRGSIALYKACQAYAAVNGRTFVTPEDVKLLALPVFRKRIILTSDSLLKGYDADKIIRDIILQVPIPAFKAHV</sequence>
<dbReference type="PANTHER" id="PTHR42759:SF5">
    <property type="entry name" value="METHANOL DEHYDROGENASE REGULATOR"/>
    <property type="match status" value="1"/>
</dbReference>
<feature type="domain" description="ChlI/MoxR AAA lid" evidence="2">
    <location>
        <begin position="232"/>
        <end position="304"/>
    </location>
</feature>
<evidence type="ECO:0000259" key="1">
    <source>
        <dbReference type="Pfam" id="PF07726"/>
    </source>
</evidence>
<dbReference type="Pfam" id="PF17863">
    <property type="entry name" value="AAA_lid_2"/>
    <property type="match status" value="1"/>
</dbReference>
<reference evidence="4" key="1">
    <citation type="submission" date="2016-10" db="EMBL/GenBank/DDBJ databases">
        <authorList>
            <person name="Varghese N."/>
            <person name="Submissions S."/>
        </authorList>
    </citation>
    <scope>NUCLEOTIDE SEQUENCE [LARGE SCALE GENOMIC DNA]</scope>
    <source>
        <strain evidence="4">XBD1002</strain>
    </source>
</reference>
<feature type="domain" description="ATPase AAA-3" evidence="1">
    <location>
        <begin position="38"/>
        <end position="168"/>
    </location>
</feature>
<dbReference type="AlphaFoldDB" id="A0A1I3J505"/>
<gene>
    <name evidence="3" type="ORF">SAMN04487775_102338</name>
</gene>
<dbReference type="EMBL" id="FORI01000002">
    <property type="protein sequence ID" value="SFI55269.1"/>
    <property type="molecule type" value="Genomic_DNA"/>
</dbReference>
<dbReference type="CDD" id="cd00009">
    <property type="entry name" value="AAA"/>
    <property type="match status" value="1"/>
</dbReference>
<dbReference type="Pfam" id="PF07726">
    <property type="entry name" value="AAA_3"/>
    <property type="match status" value="1"/>
</dbReference>
<dbReference type="InterPro" id="IPR011703">
    <property type="entry name" value="ATPase_AAA-3"/>
</dbReference>
<organism evidence="3 4">
    <name type="scientific">Treponema bryantii</name>
    <dbReference type="NCBI Taxonomy" id="163"/>
    <lineage>
        <taxon>Bacteria</taxon>
        <taxon>Pseudomonadati</taxon>
        <taxon>Spirochaetota</taxon>
        <taxon>Spirochaetia</taxon>
        <taxon>Spirochaetales</taxon>
        <taxon>Treponemataceae</taxon>
        <taxon>Treponema</taxon>
    </lineage>
</organism>
<evidence type="ECO:0000313" key="4">
    <source>
        <dbReference type="Proteomes" id="UP000182737"/>
    </source>
</evidence>
<dbReference type="PANTHER" id="PTHR42759">
    <property type="entry name" value="MOXR FAMILY PROTEIN"/>
    <property type="match status" value="1"/>
</dbReference>
<dbReference type="GO" id="GO:0005524">
    <property type="term" value="F:ATP binding"/>
    <property type="evidence" value="ECO:0007669"/>
    <property type="project" value="InterPro"/>
</dbReference>
<dbReference type="Gene3D" id="3.40.50.300">
    <property type="entry name" value="P-loop containing nucleotide triphosphate hydrolases"/>
    <property type="match status" value="1"/>
</dbReference>
<dbReference type="SUPFAM" id="SSF52540">
    <property type="entry name" value="P-loop containing nucleoside triphosphate hydrolases"/>
    <property type="match status" value="1"/>
</dbReference>